<dbReference type="Gene3D" id="3.30.470.20">
    <property type="entry name" value="ATP-grasp fold, B domain"/>
    <property type="match status" value="1"/>
</dbReference>
<dbReference type="InterPro" id="IPR011764">
    <property type="entry name" value="Biotin_carboxylation_dom"/>
</dbReference>
<accession>A0AAD4KYA4</accession>
<dbReference type="GO" id="GO:0046872">
    <property type="term" value="F:metal ion binding"/>
    <property type="evidence" value="ECO:0007669"/>
    <property type="project" value="InterPro"/>
</dbReference>
<feature type="domain" description="Lipoyl-binding" evidence="8">
    <location>
        <begin position="585"/>
        <end position="669"/>
    </location>
</feature>
<evidence type="ECO:0000256" key="2">
    <source>
        <dbReference type="ARBA" id="ARBA00022598"/>
    </source>
</evidence>
<evidence type="ECO:0000256" key="3">
    <source>
        <dbReference type="ARBA" id="ARBA00022741"/>
    </source>
</evidence>
<evidence type="ECO:0000313" key="11">
    <source>
        <dbReference type="EMBL" id="KAH8703162.1"/>
    </source>
</evidence>
<evidence type="ECO:0000256" key="1">
    <source>
        <dbReference type="ARBA" id="ARBA00001953"/>
    </source>
</evidence>
<dbReference type="PROSITE" id="PS00867">
    <property type="entry name" value="CPSASE_2"/>
    <property type="match status" value="1"/>
</dbReference>
<dbReference type="InterPro" id="IPR011053">
    <property type="entry name" value="Single_hybrid_motif"/>
</dbReference>
<keyword evidence="4 6" id="KW-0067">ATP-binding</keyword>
<dbReference type="EMBL" id="JAJTJA010000002">
    <property type="protein sequence ID" value="KAH8703162.1"/>
    <property type="molecule type" value="Genomic_DNA"/>
</dbReference>
<dbReference type="InterPro" id="IPR011761">
    <property type="entry name" value="ATP-grasp"/>
</dbReference>
<dbReference type="SUPFAM" id="SSF51230">
    <property type="entry name" value="Single hybrid motif"/>
    <property type="match status" value="1"/>
</dbReference>
<evidence type="ECO:0000259" key="9">
    <source>
        <dbReference type="PROSITE" id="PS50975"/>
    </source>
</evidence>
<organism evidence="11 12">
    <name type="scientific">Talaromyces proteolyticus</name>
    <dbReference type="NCBI Taxonomy" id="1131652"/>
    <lineage>
        <taxon>Eukaryota</taxon>
        <taxon>Fungi</taxon>
        <taxon>Dikarya</taxon>
        <taxon>Ascomycota</taxon>
        <taxon>Pezizomycotina</taxon>
        <taxon>Eurotiomycetes</taxon>
        <taxon>Eurotiomycetidae</taxon>
        <taxon>Eurotiales</taxon>
        <taxon>Trichocomaceae</taxon>
        <taxon>Talaromyces</taxon>
        <taxon>Talaromyces sect. Bacilispori</taxon>
    </lineage>
</organism>
<proteinExistence type="predicted"/>
<dbReference type="InterPro" id="IPR005481">
    <property type="entry name" value="BC-like_N"/>
</dbReference>
<evidence type="ECO:0000256" key="4">
    <source>
        <dbReference type="ARBA" id="ARBA00022840"/>
    </source>
</evidence>
<evidence type="ECO:0000259" key="10">
    <source>
        <dbReference type="PROSITE" id="PS50979"/>
    </source>
</evidence>
<dbReference type="Pfam" id="PF02786">
    <property type="entry name" value="CPSase_L_D2"/>
    <property type="match status" value="1"/>
</dbReference>
<keyword evidence="12" id="KW-1185">Reference proteome</keyword>
<dbReference type="SMART" id="SM00878">
    <property type="entry name" value="Biotin_carb_C"/>
    <property type="match status" value="1"/>
</dbReference>
<feature type="region of interest" description="Disordered" evidence="7">
    <location>
        <begin position="576"/>
        <end position="595"/>
    </location>
</feature>
<keyword evidence="2" id="KW-0436">Ligase</keyword>
<comment type="caution">
    <text evidence="11">The sequence shown here is derived from an EMBL/GenBank/DDBJ whole genome shotgun (WGS) entry which is preliminary data.</text>
</comment>
<comment type="cofactor">
    <cofactor evidence="1">
        <name>biotin</name>
        <dbReference type="ChEBI" id="CHEBI:57586"/>
    </cofactor>
</comment>
<dbReference type="CDD" id="cd06850">
    <property type="entry name" value="biotinyl_domain"/>
    <property type="match status" value="1"/>
</dbReference>
<dbReference type="Pfam" id="PF02785">
    <property type="entry name" value="Biotin_carb_C"/>
    <property type="match status" value="1"/>
</dbReference>
<dbReference type="FunFam" id="3.30.1490.20:FF:000003">
    <property type="entry name" value="acetyl-CoA carboxylase isoform X1"/>
    <property type="match status" value="1"/>
</dbReference>
<evidence type="ECO:0000256" key="5">
    <source>
        <dbReference type="ARBA" id="ARBA00023267"/>
    </source>
</evidence>
<name>A0AAD4KYA4_9EURO</name>
<sequence>MRPPARPIRRLLVANRGEIAIRILQAARELIPMEDGVAIETFAPYTEGDQTHCDVGRPDHRILLPSPGSYMDISLLVNIVKQHAIDAVHPGYGFLSESADFARRLWDDAGAVLVGPGWEILEQMGNKLHAKTLAVRSGVPVLPAMETSSGDVNEIGQFANKVNYPVMIKAVDGGGGRGIRLVKAASELSNAVSRAKGESPSGTVFVEKAAINGFHHVEVQIIGDGTGRVRHLWERDCSVQRRFQKIVEYAPSVSCDRETIRDVIDAAVKMASDVHYFSLGTFEFLVHESSKEFFFLEINPRLQVEHTITECISGIDLVQTQLLLAQGLSLDKLGLGDMQDPYTPPKQCSIQLRLCAEVPESDFSLSIGNITQFVLPRGNGVRVDTHFSSTSPTLIGFDFDNLLAKIIVTAADWNTAILKARRALGDIIVSGVKTNLDLLRAIIDSDFLVYGNPDTQWLERNLPSLLSTSQRLSEKAKSPNLSSSTNSLPQGNLVAASSSVLFRKGDAWSLTLEPLSEPNPNGNPSSDKTLQSHILLKRVLRNEFPSSLTAEVEYTASSSSSPSTTPYRLHLTETNASSSAITSASHRRGDPSNPAHLVSPLSGKLLEVLVAEGDEIAQDQVVAYIKQMKMELEVRSHRSGVVKWVVEVDLDSHSQGIDVAEGHLLLELEDSSKEHGQRQSINTRGKL</sequence>
<dbReference type="InterPro" id="IPR005479">
    <property type="entry name" value="CPAse_ATP-bd"/>
</dbReference>
<dbReference type="SUPFAM" id="SSF52440">
    <property type="entry name" value="PreATP-grasp domain"/>
    <property type="match status" value="1"/>
</dbReference>
<dbReference type="InterPro" id="IPR011054">
    <property type="entry name" value="Rudment_hybrid_motif"/>
</dbReference>
<dbReference type="InterPro" id="IPR005482">
    <property type="entry name" value="Biotin_COase_C"/>
</dbReference>
<evidence type="ECO:0000256" key="7">
    <source>
        <dbReference type="SAM" id="MobiDB-lite"/>
    </source>
</evidence>
<evidence type="ECO:0000259" key="8">
    <source>
        <dbReference type="PROSITE" id="PS50968"/>
    </source>
</evidence>
<dbReference type="PROSITE" id="PS50975">
    <property type="entry name" value="ATP_GRASP"/>
    <property type="match status" value="1"/>
</dbReference>
<dbReference type="SUPFAM" id="SSF51246">
    <property type="entry name" value="Rudiment single hybrid motif"/>
    <property type="match status" value="1"/>
</dbReference>
<feature type="domain" description="Biotin carboxylation" evidence="10">
    <location>
        <begin position="7"/>
        <end position="463"/>
    </location>
</feature>
<keyword evidence="3 6" id="KW-0547">Nucleotide-binding</keyword>
<dbReference type="PANTHER" id="PTHR45007">
    <property type="entry name" value="CARBOXYLASE, PUTATIVE (AFU_ORTHOLOGUE AFUA_5G07570)-RELATED"/>
    <property type="match status" value="1"/>
</dbReference>
<dbReference type="RefSeq" id="XP_046076180.1">
    <property type="nucleotide sequence ID" value="XM_046212888.1"/>
</dbReference>
<dbReference type="SUPFAM" id="SSF56059">
    <property type="entry name" value="Glutathione synthetase ATP-binding domain-like"/>
    <property type="match status" value="1"/>
</dbReference>
<dbReference type="GeneID" id="70243175"/>
<dbReference type="Pfam" id="PF00364">
    <property type="entry name" value="Biotin_lipoyl"/>
    <property type="match status" value="1"/>
</dbReference>
<dbReference type="PROSITE" id="PS50968">
    <property type="entry name" value="BIOTINYL_LIPOYL"/>
    <property type="match status" value="1"/>
</dbReference>
<evidence type="ECO:0000313" key="12">
    <source>
        <dbReference type="Proteomes" id="UP001201262"/>
    </source>
</evidence>
<keyword evidence="5" id="KW-0092">Biotin</keyword>
<dbReference type="InterPro" id="IPR016185">
    <property type="entry name" value="PreATP-grasp_dom_sf"/>
</dbReference>
<feature type="domain" description="ATP-grasp" evidence="9">
    <location>
        <begin position="131"/>
        <end position="326"/>
    </location>
</feature>
<dbReference type="InterPro" id="IPR000089">
    <property type="entry name" value="Biotin_lipoyl"/>
</dbReference>
<evidence type="ECO:0000256" key="6">
    <source>
        <dbReference type="PROSITE-ProRule" id="PRU00409"/>
    </source>
</evidence>
<dbReference type="PANTHER" id="PTHR45007:SF1">
    <property type="entry name" value="CARBOXYLASE, PUTATIVE (AFU_ORTHOLOGUE AFUA_5G07570)-RELATED"/>
    <property type="match status" value="1"/>
</dbReference>
<reference evidence="11" key="1">
    <citation type="submission" date="2021-12" db="EMBL/GenBank/DDBJ databases">
        <title>Convergent genome expansion in fungi linked to evolution of root-endophyte symbiosis.</title>
        <authorList>
            <consortium name="DOE Joint Genome Institute"/>
            <person name="Ke Y.-H."/>
            <person name="Bonito G."/>
            <person name="Liao H.-L."/>
            <person name="Looney B."/>
            <person name="Rojas-Flechas A."/>
            <person name="Nash J."/>
            <person name="Hameed K."/>
            <person name="Schadt C."/>
            <person name="Martin F."/>
            <person name="Crous P.W."/>
            <person name="Miettinen O."/>
            <person name="Magnuson J.K."/>
            <person name="Labbe J."/>
            <person name="Jacobson D."/>
            <person name="Doktycz M.J."/>
            <person name="Veneault-Fourrey C."/>
            <person name="Kuo A."/>
            <person name="Mondo S."/>
            <person name="Calhoun S."/>
            <person name="Riley R."/>
            <person name="Ohm R."/>
            <person name="LaButti K."/>
            <person name="Andreopoulos B."/>
            <person name="Pangilinan J."/>
            <person name="Nolan M."/>
            <person name="Tritt A."/>
            <person name="Clum A."/>
            <person name="Lipzen A."/>
            <person name="Daum C."/>
            <person name="Barry K."/>
            <person name="Grigoriev I.V."/>
            <person name="Vilgalys R."/>
        </authorList>
    </citation>
    <scope>NUCLEOTIDE SEQUENCE</scope>
    <source>
        <strain evidence="11">PMI_201</strain>
    </source>
</reference>
<dbReference type="AlphaFoldDB" id="A0AAD4KYA4"/>
<dbReference type="PROSITE" id="PS50979">
    <property type="entry name" value="BC"/>
    <property type="match status" value="1"/>
</dbReference>
<dbReference type="Gene3D" id="2.40.50.100">
    <property type="match status" value="1"/>
</dbReference>
<gene>
    <name evidence="11" type="ORF">BGW36DRAFT_333812</name>
</gene>
<dbReference type="Proteomes" id="UP001201262">
    <property type="component" value="Unassembled WGS sequence"/>
</dbReference>
<dbReference type="GO" id="GO:0016874">
    <property type="term" value="F:ligase activity"/>
    <property type="evidence" value="ECO:0007669"/>
    <property type="project" value="UniProtKB-KW"/>
</dbReference>
<protein>
    <submittedName>
        <fullName evidence="11">PycA protein</fullName>
    </submittedName>
</protein>
<dbReference type="GO" id="GO:0005524">
    <property type="term" value="F:ATP binding"/>
    <property type="evidence" value="ECO:0007669"/>
    <property type="project" value="UniProtKB-UniRule"/>
</dbReference>
<dbReference type="Pfam" id="PF00289">
    <property type="entry name" value="Biotin_carb_N"/>
    <property type="match status" value="1"/>
</dbReference>